<evidence type="ECO:0000313" key="3">
    <source>
        <dbReference type="EMBL" id="MCF8715571.1"/>
    </source>
</evidence>
<dbReference type="Proteomes" id="UP000829517">
    <property type="component" value="Unassembled WGS sequence"/>
</dbReference>
<reference evidence="3 4" key="1">
    <citation type="submission" date="2021-01" db="EMBL/GenBank/DDBJ databases">
        <title>Genome sequencing of Joostella atrarenae M1-2 (= KCTC 23194).</title>
        <authorList>
            <person name="Zakaria M.R."/>
            <person name="Lam M.Q."/>
            <person name="Chong C.S."/>
        </authorList>
    </citation>
    <scope>NUCLEOTIDE SEQUENCE [LARGE SCALE GENOMIC DNA]</scope>
    <source>
        <strain evidence="3 4">M1-2</strain>
    </source>
</reference>
<keyword evidence="1" id="KW-1133">Transmembrane helix</keyword>
<comment type="caution">
    <text evidence="3">The sequence shown here is derived from an EMBL/GenBank/DDBJ whole genome shotgun (WGS) entry which is preliminary data.</text>
</comment>
<name>A0ABS9J568_9FLAO</name>
<dbReference type="GO" id="GO:0016301">
    <property type="term" value="F:kinase activity"/>
    <property type="evidence" value="ECO:0007669"/>
    <property type="project" value="UniProtKB-KW"/>
</dbReference>
<keyword evidence="1" id="KW-0472">Membrane</keyword>
<organism evidence="3 4">
    <name type="scientific">Joostella atrarenae</name>
    <dbReference type="NCBI Taxonomy" id="679257"/>
    <lineage>
        <taxon>Bacteria</taxon>
        <taxon>Pseudomonadati</taxon>
        <taxon>Bacteroidota</taxon>
        <taxon>Flavobacteriia</taxon>
        <taxon>Flavobacteriales</taxon>
        <taxon>Flavobacteriaceae</taxon>
        <taxon>Joostella</taxon>
    </lineage>
</organism>
<evidence type="ECO:0000313" key="4">
    <source>
        <dbReference type="Proteomes" id="UP000829517"/>
    </source>
</evidence>
<feature type="transmembrane region" description="Helical" evidence="1">
    <location>
        <begin position="36"/>
        <end position="54"/>
    </location>
</feature>
<feature type="domain" description="Signal transduction histidine kinase internal region" evidence="2">
    <location>
        <begin position="154"/>
        <end position="227"/>
    </location>
</feature>
<dbReference type="InterPro" id="IPR036890">
    <property type="entry name" value="HATPase_C_sf"/>
</dbReference>
<evidence type="ECO:0000259" key="2">
    <source>
        <dbReference type="Pfam" id="PF06580"/>
    </source>
</evidence>
<feature type="transmembrane region" description="Helical" evidence="1">
    <location>
        <begin position="63"/>
        <end position="85"/>
    </location>
</feature>
<keyword evidence="3" id="KW-0808">Transferase</keyword>
<dbReference type="RefSeq" id="WP_236959536.1">
    <property type="nucleotide sequence ID" value="NZ_JAETXX010000008.1"/>
</dbReference>
<accession>A0ABS9J568</accession>
<protein>
    <submittedName>
        <fullName evidence="3">Histidine kinase</fullName>
    </submittedName>
</protein>
<dbReference type="EMBL" id="JAETXX010000008">
    <property type="protein sequence ID" value="MCF8715571.1"/>
    <property type="molecule type" value="Genomic_DNA"/>
</dbReference>
<keyword evidence="4" id="KW-1185">Reference proteome</keyword>
<proteinExistence type="predicted"/>
<dbReference type="InterPro" id="IPR010559">
    <property type="entry name" value="Sig_transdc_His_kin_internal"/>
</dbReference>
<dbReference type="PANTHER" id="PTHR34220:SF7">
    <property type="entry name" value="SENSOR HISTIDINE KINASE YPDA"/>
    <property type="match status" value="1"/>
</dbReference>
<keyword evidence="1" id="KW-0812">Transmembrane</keyword>
<dbReference type="InterPro" id="IPR050640">
    <property type="entry name" value="Bact_2-comp_sensor_kinase"/>
</dbReference>
<dbReference type="Gene3D" id="3.30.565.10">
    <property type="entry name" value="Histidine kinase-like ATPase, C-terminal domain"/>
    <property type="match status" value="1"/>
</dbReference>
<feature type="transmembrane region" description="Helical" evidence="1">
    <location>
        <begin position="114"/>
        <end position="135"/>
    </location>
</feature>
<sequence length="344" mass="39351">MNRIFRTISQIVFWAIVWVAIGSTQGHSLNFYTENSLAFAFQTLLIIAVNYLLAPKLIIKKKYFVFIAISLGLIITLSFFSSEFIRSINPPEMNMPERPFPPNRSPRKPIPSAFFIHVLFLSISLIIATIIEILIENKKKEEALIISKTETLETELKLLRSQINPHFLFNSLNNIYALSAVDTQKTQESIIHLSDMLRYVLYECERPLVSINKEVTYINNFIKLFLLKSSKNYPITTNINVENNNLLIAPMLLIPFVENAFKHSNIENIKESFIKITLETTNNKITFKITNSKSKISTQKDGVGGIGIKNVKKRLSILYPEKHALHISDDDNTFTVTLNLINDV</sequence>
<dbReference type="Pfam" id="PF06580">
    <property type="entry name" value="His_kinase"/>
    <property type="match status" value="1"/>
</dbReference>
<dbReference type="PANTHER" id="PTHR34220">
    <property type="entry name" value="SENSOR HISTIDINE KINASE YPDA"/>
    <property type="match status" value="1"/>
</dbReference>
<keyword evidence="3" id="KW-0418">Kinase</keyword>
<evidence type="ECO:0000256" key="1">
    <source>
        <dbReference type="SAM" id="Phobius"/>
    </source>
</evidence>
<gene>
    <name evidence="3" type="ORF">JM658_12115</name>
</gene>